<evidence type="ECO:0000259" key="4">
    <source>
        <dbReference type="Pfam" id="PF00135"/>
    </source>
</evidence>
<feature type="domain" description="Carboxylesterase type B" evidence="4">
    <location>
        <begin position="142"/>
        <end position="623"/>
    </location>
</feature>
<comment type="similarity">
    <text evidence="1">Belongs to the type-B carboxylesterase/lipase family.</text>
</comment>
<feature type="compositionally biased region" description="Low complexity" evidence="2">
    <location>
        <begin position="811"/>
        <end position="821"/>
    </location>
</feature>
<dbReference type="Proteomes" id="UP000663829">
    <property type="component" value="Unassembled WGS sequence"/>
</dbReference>
<keyword evidence="3" id="KW-1133">Transmembrane helix</keyword>
<dbReference type="EMBL" id="CAJOBC010000020">
    <property type="protein sequence ID" value="CAF3519772.1"/>
    <property type="molecule type" value="Genomic_DNA"/>
</dbReference>
<feature type="transmembrane region" description="Helical" evidence="3">
    <location>
        <begin position="752"/>
        <end position="775"/>
    </location>
</feature>
<evidence type="ECO:0000313" key="6">
    <source>
        <dbReference type="EMBL" id="CAF3519772.1"/>
    </source>
</evidence>
<dbReference type="AlphaFoldDB" id="A0A813NLA2"/>
<reference evidence="5" key="1">
    <citation type="submission" date="2021-02" db="EMBL/GenBank/DDBJ databases">
        <authorList>
            <person name="Nowell W R."/>
        </authorList>
    </citation>
    <scope>NUCLEOTIDE SEQUENCE</scope>
</reference>
<comment type="caution">
    <text evidence="5">The sequence shown here is derived from an EMBL/GenBank/DDBJ whole genome shotgun (WGS) entry which is preliminary data.</text>
</comment>
<keyword evidence="3" id="KW-0812">Transmembrane</keyword>
<protein>
    <recommendedName>
        <fullName evidence="4">Carboxylesterase type B domain-containing protein</fullName>
    </recommendedName>
</protein>
<feature type="region of interest" description="Disordered" evidence="2">
    <location>
        <begin position="786"/>
        <end position="826"/>
    </location>
</feature>
<dbReference type="PANTHER" id="PTHR43903">
    <property type="entry name" value="NEUROLIGIN"/>
    <property type="match status" value="1"/>
</dbReference>
<dbReference type="Gene3D" id="3.40.50.1820">
    <property type="entry name" value="alpha/beta hydrolase"/>
    <property type="match status" value="1"/>
</dbReference>
<dbReference type="InterPro" id="IPR051093">
    <property type="entry name" value="Neuroligin/BSAL"/>
</dbReference>
<sequence>MKRNSDKDSQLRYIKRLCTINNNRIDDASSDSDDLDQCIVQKFYIQLFNRHRSSTFISNVVLVVMWSLFVRTTTATHSVSSIRLSFFYFLLKLIICVNSSSLLYSINDIQYRLSDRVLSIPKIGTLRGLLIEYDIQPYNVNYSLINVEAFLGIQYGIYSGRFELSKEKIELQRKQNPTVQKMIHFGPVCPQRLWYNESELEKYRSKIFTKYYYKNLLKFIQNQNEDNCLYMNIYQPQVQHSKELLPVLLFIHGDGFDMGTGNAFDGSIFASYTRTIVVTINFRLGPFGFLYINRENKGDYGLMDIYTALHWLKGNIEHFNGDSNRITLYGTGTGAVLSSLVVMLETVNGGTGTTKRRKPLVRRMILNDGTFLSPFMTSSINPSNPTIHDPTLYTSNFFDALNCSHNLSARDIHSCLTNKTQLSTSTILSINTYVNKYYNYLNPLEEPFPFFSNEHLRHRFFHQTNSLLPEKFDVLITMLSPSSSSSEISSSESIQFHEFIKDMYTISKHTINYLIKYAYSIWNDKENKFEFNFKNLSYHQTIVAPLLQYIEKISKNTHTIEWQIKSNNSSYESELLYTFGYMLAPSMSIYNDSYLYANKNDRIKSLQIMDLFANLIHNGDININARVCKHEYCYQSDEKFHPTFPEFNFIIINDSKMYQKRGHHANVHYLFNHLITSLSSYSSSLINDNSDYELLRAWSTLYEVSQFDNNTTNMKNFITKTNDKNHHQDYVSSQKQLLFPTYQSIWTFNTKLFLVLAITGTILFLINVILCFLLITKRYGTHRHHHKKKDYQHLNGHTPVTTTKKTNGYVSSSSPSSINSNGTDPHTLEPISVPTTTFSSVSTTNTSSIDTLIKTTNDLNSDINTMIDILQPVNITKKTGGTIKCKDKKTQQCLVEAIV</sequence>
<name>A0A813NLA2_9BILA</name>
<evidence type="ECO:0000256" key="3">
    <source>
        <dbReference type="SAM" id="Phobius"/>
    </source>
</evidence>
<dbReference type="OrthoDB" id="3200163at2759"/>
<evidence type="ECO:0000313" key="5">
    <source>
        <dbReference type="EMBL" id="CAF0741440.1"/>
    </source>
</evidence>
<dbReference type="Pfam" id="PF00135">
    <property type="entry name" value="COesterase"/>
    <property type="match status" value="1"/>
</dbReference>
<proteinExistence type="inferred from homology"/>
<evidence type="ECO:0000313" key="7">
    <source>
        <dbReference type="Proteomes" id="UP000663829"/>
    </source>
</evidence>
<gene>
    <name evidence="5" type="ORF">GPM918_LOCUS290</name>
    <name evidence="6" type="ORF">SRO942_LOCUS291</name>
</gene>
<organism evidence="5 7">
    <name type="scientific">Didymodactylos carnosus</name>
    <dbReference type="NCBI Taxonomy" id="1234261"/>
    <lineage>
        <taxon>Eukaryota</taxon>
        <taxon>Metazoa</taxon>
        <taxon>Spiralia</taxon>
        <taxon>Gnathifera</taxon>
        <taxon>Rotifera</taxon>
        <taxon>Eurotatoria</taxon>
        <taxon>Bdelloidea</taxon>
        <taxon>Philodinida</taxon>
        <taxon>Philodinidae</taxon>
        <taxon>Didymodactylos</taxon>
    </lineage>
</organism>
<accession>A0A813NLA2</accession>
<evidence type="ECO:0000256" key="2">
    <source>
        <dbReference type="SAM" id="MobiDB-lite"/>
    </source>
</evidence>
<dbReference type="InterPro" id="IPR002018">
    <property type="entry name" value="CarbesteraseB"/>
</dbReference>
<dbReference type="SUPFAM" id="SSF53474">
    <property type="entry name" value="alpha/beta-Hydrolases"/>
    <property type="match status" value="1"/>
</dbReference>
<dbReference type="EMBL" id="CAJNOQ010000020">
    <property type="protein sequence ID" value="CAF0741440.1"/>
    <property type="molecule type" value="Genomic_DNA"/>
</dbReference>
<keyword evidence="7" id="KW-1185">Reference proteome</keyword>
<feature type="transmembrane region" description="Helical" evidence="3">
    <location>
        <begin position="86"/>
        <end position="106"/>
    </location>
</feature>
<feature type="compositionally biased region" description="Polar residues" evidence="2">
    <location>
        <begin position="798"/>
        <end position="810"/>
    </location>
</feature>
<dbReference type="InterPro" id="IPR029058">
    <property type="entry name" value="AB_hydrolase_fold"/>
</dbReference>
<evidence type="ECO:0000256" key="1">
    <source>
        <dbReference type="ARBA" id="ARBA00005964"/>
    </source>
</evidence>
<dbReference type="Proteomes" id="UP000681722">
    <property type="component" value="Unassembled WGS sequence"/>
</dbReference>
<keyword evidence="3" id="KW-0472">Membrane</keyword>